<dbReference type="EMBL" id="CP101700">
    <property type="protein sequence ID" value="UUC21705.1"/>
    <property type="molecule type" value="Genomic_DNA"/>
</dbReference>
<protein>
    <submittedName>
        <fullName evidence="1">Uncharacterized protein</fullName>
    </submittedName>
</protein>
<evidence type="ECO:0000313" key="2">
    <source>
        <dbReference type="Proteomes" id="UP001058744"/>
    </source>
</evidence>
<reference evidence="1" key="1">
    <citation type="submission" date="2022-07" db="EMBL/GenBank/DDBJ databases">
        <title>Complete genome of MD9.</title>
        <authorList>
            <person name="Cao G."/>
        </authorList>
    </citation>
    <scope>NUCLEOTIDE SEQUENCE</scope>
    <source>
        <strain evidence="1">MD9</strain>
    </source>
</reference>
<name>A0AAJ5IR83_9PSED</name>
<gene>
    <name evidence="1" type="ORF">NOV18_15455</name>
</gene>
<accession>A0AAJ5IR83</accession>
<dbReference type="RefSeq" id="WP_170978250.1">
    <property type="nucleotide sequence ID" value="NZ_CP101700.1"/>
</dbReference>
<sequence length="53" mass="5925">MMPTAAITAFMVGLPHCDRKKARTVKQWAADVKSAMLRRITNASRGLRIKLNV</sequence>
<organism evidence="1 2">
    <name type="scientific">Pseudomonas asiatica</name>
    <dbReference type="NCBI Taxonomy" id="2219225"/>
    <lineage>
        <taxon>Bacteria</taxon>
        <taxon>Pseudomonadati</taxon>
        <taxon>Pseudomonadota</taxon>
        <taxon>Gammaproteobacteria</taxon>
        <taxon>Pseudomonadales</taxon>
        <taxon>Pseudomonadaceae</taxon>
        <taxon>Pseudomonas</taxon>
    </lineage>
</organism>
<evidence type="ECO:0000313" key="1">
    <source>
        <dbReference type="EMBL" id="UUC21705.1"/>
    </source>
</evidence>
<proteinExistence type="predicted"/>
<dbReference type="AlphaFoldDB" id="A0AAJ5IR83"/>
<dbReference type="Proteomes" id="UP001058744">
    <property type="component" value="Chromosome"/>
</dbReference>